<evidence type="ECO:0000313" key="3">
    <source>
        <dbReference type="Proteomes" id="UP000007305"/>
    </source>
</evidence>
<dbReference type="AlphaFoldDB" id="A0A804NT02"/>
<dbReference type="EnsemblPlants" id="Zm00001eb183960_T001">
    <property type="protein sequence ID" value="Zm00001eb183960_P001"/>
    <property type="gene ID" value="Zm00001eb183960"/>
</dbReference>
<name>A0A804NT02_MAIZE</name>
<proteinExistence type="predicted"/>
<keyword evidence="3" id="KW-1185">Reference proteome</keyword>
<sequence>MDGSQVYNNMAWGFQNEVPTLFGHVKLIDVFGRLTGTAQCFADEPWPASCEDSSSGRDADAATQVGLNWLASGIRIPEAGAGAHQRQTESTAVHRAQLGSDVVTVESLDDDGDGGAGRQWRPA</sequence>
<dbReference type="Gramene" id="Zm00001eb183960_T001">
    <property type="protein sequence ID" value="Zm00001eb183960_P001"/>
    <property type="gene ID" value="Zm00001eb183960"/>
</dbReference>
<accession>A0A804NT02</accession>
<reference evidence="3" key="1">
    <citation type="journal article" date="2009" name="Science">
        <title>The B73 maize genome: complexity, diversity, and dynamics.</title>
        <authorList>
            <person name="Schnable P.S."/>
            <person name="Ware D."/>
            <person name="Fulton R.S."/>
            <person name="Stein J.C."/>
            <person name="Wei F."/>
            <person name="Pasternak S."/>
            <person name="Liang C."/>
            <person name="Zhang J."/>
            <person name="Fulton L."/>
            <person name="Graves T.A."/>
            <person name="Minx P."/>
            <person name="Reily A.D."/>
            <person name="Courtney L."/>
            <person name="Kruchowski S.S."/>
            <person name="Tomlinson C."/>
            <person name="Strong C."/>
            <person name="Delehaunty K."/>
            <person name="Fronick C."/>
            <person name="Courtney B."/>
            <person name="Rock S.M."/>
            <person name="Belter E."/>
            <person name="Du F."/>
            <person name="Kim K."/>
            <person name="Abbott R.M."/>
            <person name="Cotton M."/>
            <person name="Levy A."/>
            <person name="Marchetto P."/>
            <person name="Ochoa K."/>
            <person name="Jackson S.M."/>
            <person name="Gillam B."/>
            <person name="Chen W."/>
            <person name="Yan L."/>
            <person name="Higginbotham J."/>
            <person name="Cardenas M."/>
            <person name="Waligorski J."/>
            <person name="Applebaum E."/>
            <person name="Phelps L."/>
            <person name="Falcone J."/>
            <person name="Kanchi K."/>
            <person name="Thane T."/>
            <person name="Scimone A."/>
            <person name="Thane N."/>
            <person name="Henke J."/>
            <person name="Wang T."/>
            <person name="Ruppert J."/>
            <person name="Shah N."/>
            <person name="Rotter K."/>
            <person name="Hodges J."/>
            <person name="Ingenthron E."/>
            <person name="Cordes M."/>
            <person name="Kohlberg S."/>
            <person name="Sgro J."/>
            <person name="Delgado B."/>
            <person name="Mead K."/>
            <person name="Chinwalla A."/>
            <person name="Leonard S."/>
            <person name="Crouse K."/>
            <person name="Collura K."/>
            <person name="Kudrna D."/>
            <person name="Currie J."/>
            <person name="He R."/>
            <person name="Angelova A."/>
            <person name="Rajasekar S."/>
            <person name="Mueller T."/>
            <person name="Lomeli R."/>
            <person name="Scara G."/>
            <person name="Ko A."/>
            <person name="Delaney K."/>
            <person name="Wissotski M."/>
            <person name="Lopez G."/>
            <person name="Campos D."/>
            <person name="Braidotti M."/>
            <person name="Ashley E."/>
            <person name="Golser W."/>
            <person name="Kim H."/>
            <person name="Lee S."/>
            <person name="Lin J."/>
            <person name="Dujmic Z."/>
            <person name="Kim W."/>
            <person name="Talag J."/>
            <person name="Zuccolo A."/>
            <person name="Fan C."/>
            <person name="Sebastian A."/>
            <person name="Kramer M."/>
            <person name="Spiegel L."/>
            <person name="Nascimento L."/>
            <person name="Zutavern T."/>
            <person name="Miller B."/>
            <person name="Ambroise C."/>
            <person name="Muller S."/>
            <person name="Spooner W."/>
            <person name="Narechania A."/>
            <person name="Ren L."/>
            <person name="Wei S."/>
            <person name="Kumari S."/>
            <person name="Faga B."/>
            <person name="Levy M.J."/>
            <person name="McMahan L."/>
            <person name="Van Buren P."/>
            <person name="Vaughn M.W."/>
            <person name="Ying K."/>
            <person name="Yeh C.-T."/>
            <person name="Emrich S.J."/>
            <person name="Jia Y."/>
            <person name="Kalyanaraman A."/>
            <person name="Hsia A.-P."/>
            <person name="Barbazuk W.B."/>
            <person name="Baucom R.S."/>
            <person name="Brutnell T.P."/>
            <person name="Carpita N.C."/>
            <person name="Chaparro C."/>
            <person name="Chia J.-M."/>
            <person name="Deragon J.-M."/>
            <person name="Estill J.C."/>
            <person name="Fu Y."/>
            <person name="Jeddeloh J.A."/>
            <person name="Han Y."/>
            <person name="Lee H."/>
            <person name="Li P."/>
            <person name="Lisch D.R."/>
            <person name="Liu S."/>
            <person name="Liu Z."/>
            <person name="Nagel D.H."/>
            <person name="McCann M.C."/>
            <person name="SanMiguel P."/>
            <person name="Myers A.M."/>
            <person name="Nettleton D."/>
            <person name="Nguyen J."/>
            <person name="Penning B.W."/>
            <person name="Ponnala L."/>
            <person name="Schneider K.L."/>
            <person name="Schwartz D.C."/>
            <person name="Sharma A."/>
            <person name="Soderlund C."/>
            <person name="Springer N.M."/>
            <person name="Sun Q."/>
            <person name="Wang H."/>
            <person name="Waterman M."/>
            <person name="Westerman R."/>
            <person name="Wolfgruber T.K."/>
            <person name="Yang L."/>
            <person name="Yu Y."/>
            <person name="Zhang L."/>
            <person name="Zhou S."/>
            <person name="Zhu Q."/>
            <person name="Bennetzen J.L."/>
            <person name="Dawe R.K."/>
            <person name="Jiang J."/>
            <person name="Jiang N."/>
            <person name="Presting G.G."/>
            <person name="Wessler S.R."/>
            <person name="Aluru S."/>
            <person name="Martienssen R.A."/>
            <person name="Clifton S.W."/>
            <person name="McCombie W.R."/>
            <person name="Wing R.A."/>
            <person name="Wilson R.K."/>
        </authorList>
    </citation>
    <scope>NUCLEOTIDE SEQUENCE [LARGE SCALE GENOMIC DNA]</scope>
    <source>
        <strain evidence="3">cv. B73</strain>
    </source>
</reference>
<dbReference type="InParanoid" id="A0A804NT02"/>
<reference evidence="2" key="2">
    <citation type="submission" date="2019-07" db="EMBL/GenBank/DDBJ databases">
        <authorList>
            <person name="Seetharam A."/>
            <person name="Woodhouse M."/>
            <person name="Cannon E."/>
        </authorList>
    </citation>
    <scope>NUCLEOTIDE SEQUENCE [LARGE SCALE GENOMIC DNA]</scope>
    <source>
        <strain evidence="2">cv. B73</strain>
    </source>
</reference>
<organism evidence="2 3">
    <name type="scientific">Zea mays</name>
    <name type="common">Maize</name>
    <dbReference type="NCBI Taxonomy" id="4577"/>
    <lineage>
        <taxon>Eukaryota</taxon>
        <taxon>Viridiplantae</taxon>
        <taxon>Streptophyta</taxon>
        <taxon>Embryophyta</taxon>
        <taxon>Tracheophyta</taxon>
        <taxon>Spermatophyta</taxon>
        <taxon>Magnoliopsida</taxon>
        <taxon>Liliopsida</taxon>
        <taxon>Poales</taxon>
        <taxon>Poaceae</taxon>
        <taxon>PACMAD clade</taxon>
        <taxon>Panicoideae</taxon>
        <taxon>Andropogonodae</taxon>
        <taxon>Andropogoneae</taxon>
        <taxon>Tripsacinae</taxon>
        <taxon>Zea</taxon>
    </lineage>
</organism>
<dbReference type="Proteomes" id="UP000007305">
    <property type="component" value="Chromosome 4"/>
</dbReference>
<protein>
    <submittedName>
        <fullName evidence="2">Uncharacterized protein</fullName>
    </submittedName>
</protein>
<evidence type="ECO:0000313" key="2">
    <source>
        <dbReference type="EnsemblPlants" id="Zm00001eb183960_P001"/>
    </source>
</evidence>
<reference evidence="2" key="3">
    <citation type="submission" date="2021-05" db="UniProtKB">
        <authorList>
            <consortium name="EnsemblPlants"/>
        </authorList>
    </citation>
    <scope>IDENTIFICATION</scope>
    <source>
        <strain evidence="2">cv. B73</strain>
    </source>
</reference>
<feature type="region of interest" description="Disordered" evidence="1">
    <location>
        <begin position="102"/>
        <end position="123"/>
    </location>
</feature>
<evidence type="ECO:0000256" key="1">
    <source>
        <dbReference type="SAM" id="MobiDB-lite"/>
    </source>
</evidence>